<reference evidence="1 2" key="1">
    <citation type="submission" date="2016-04" db="EMBL/GenBank/DDBJ databases">
        <title>Draft genome sequence of Aeribacillus pallidus 8m3 from petroleum reservoir.</title>
        <authorList>
            <person name="Poltaraus A.B."/>
            <person name="Nazina T.N."/>
            <person name="Tourova T.P."/>
            <person name="Malakho S.M."/>
            <person name="Korshunova A.V."/>
            <person name="Sokolova D.S."/>
        </authorList>
    </citation>
    <scope>NUCLEOTIDE SEQUENCE [LARGE SCALE GENOMIC DNA]</scope>
    <source>
        <strain evidence="1 2">8m3</strain>
    </source>
</reference>
<dbReference type="STRING" id="33936.AZI98_03515"/>
<sequence>MPLIDNGRIKYFETLTDFLTEIDYLKIYHFEFREQEKILSVILDYLEEFRENDASIESAMFDFFTNGTFESDYFEGWGTDYYINNTTDLEIDEDENVLEQEDIFIIPIRFVSEIGYVVETKNPVYEPGDEDEFIQSETIWDDFQVHCKVVFNAINNEVE</sequence>
<accession>A0A165YVA8</accession>
<evidence type="ECO:0000313" key="1">
    <source>
        <dbReference type="EMBL" id="KZN97486.1"/>
    </source>
</evidence>
<comment type="caution">
    <text evidence="1">The sequence shown here is derived from an EMBL/GenBank/DDBJ whole genome shotgun (WGS) entry which is preliminary data.</text>
</comment>
<protein>
    <submittedName>
        <fullName evidence="1">Uncharacterized protein</fullName>
    </submittedName>
</protein>
<keyword evidence="2" id="KW-1185">Reference proteome</keyword>
<dbReference type="RefSeq" id="WP_063386911.1">
    <property type="nucleotide sequence ID" value="NZ_LWBR01000009.1"/>
</dbReference>
<proteinExistence type="predicted"/>
<gene>
    <name evidence="1" type="ORF">AZI98_03515</name>
</gene>
<dbReference type="OrthoDB" id="2779996at2"/>
<dbReference type="Proteomes" id="UP000076476">
    <property type="component" value="Unassembled WGS sequence"/>
</dbReference>
<evidence type="ECO:0000313" key="2">
    <source>
        <dbReference type="Proteomes" id="UP000076476"/>
    </source>
</evidence>
<organism evidence="1 2">
    <name type="scientific">Aeribacillus pallidus</name>
    <dbReference type="NCBI Taxonomy" id="33936"/>
    <lineage>
        <taxon>Bacteria</taxon>
        <taxon>Bacillati</taxon>
        <taxon>Bacillota</taxon>
        <taxon>Bacilli</taxon>
        <taxon>Bacillales</taxon>
        <taxon>Bacillaceae</taxon>
        <taxon>Aeribacillus</taxon>
    </lineage>
</organism>
<dbReference type="EMBL" id="LWBR01000009">
    <property type="protein sequence ID" value="KZN97486.1"/>
    <property type="molecule type" value="Genomic_DNA"/>
</dbReference>
<name>A0A165YVA8_9BACI</name>
<dbReference type="AlphaFoldDB" id="A0A165YVA8"/>